<gene>
    <name evidence="1" type="ORF">DERYTH_LOCUS14530</name>
</gene>
<dbReference type="Proteomes" id="UP000789405">
    <property type="component" value="Unassembled WGS sequence"/>
</dbReference>
<evidence type="ECO:0000313" key="2">
    <source>
        <dbReference type="Proteomes" id="UP000789405"/>
    </source>
</evidence>
<name>A0A9N9I7G0_9GLOM</name>
<organism evidence="1 2">
    <name type="scientific">Dentiscutata erythropus</name>
    <dbReference type="NCBI Taxonomy" id="1348616"/>
    <lineage>
        <taxon>Eukaryota</taxon>
        <taxon>Fungi</taxon>
        <taxon>Fungi incertae sedis</taxon>
        <taxon>Mucoromycota</taxon>
        <taxon>Glomeromycotina</taxon>
        <taxon>Glomeromycetes</taxon>
        <taxon>Diversisporales</taxon>
        <taxon>Gigasporaceae</taxon>
        <taxon>Dentiscutata</taxon>
    </lineage>
</organism>
<reference evidence="1" key="1">
    <citation type="submission" date="2021-06" db="EMBL/GenBank/DDBJ databases">
        <authorList>
            <person name="Kallberg Y."/>
            <person name="Tangrot J."/>
            <person name="Rosling A."/>
        </authorList>
    </citation>
    <scope>NUCLEOTIDE SEQUENCE</scope>
    <source>
        <strain evidence="1">MA453B</strain>
    </source>
</reference>
<comment type="caution">
    <text evidence="1">The sequence shown here is derived from an EMBL/GenBank/DDBJ whole genome shotgun (WGS) entry which is preliminary data.</text>
</comment>
<evidence type="ECO:0000313" key="1">
    <source>
        <dbReference type="EMBL" id="CAG8723821.1"/>
    </source>
</evidence>
<dbReference type="EMBL" id="CAJVPY010011038">
    <property type="protein sequence ID" value="CAG8723821.1"/>
    <property type="molecule type" value="Genomic_DNA"/>
</dbReference>
<dbReference type="AlphaFoldDB" id="A0A9N9I7G0"/>
<keyword evidence="2" id="KW-1185">Reference proteome</keyword>
<proteinExistence type="predicted"/>
<sequence>MHDPWTSLDSSILLPQVSRGNRRYREWSKAGKSNHLLDEPRRQCWGMSDLLGCSMFKTFSVTDTVSHN</sequence>
<protein>
    <submittedName>
        <fullName evidence="1">1355_t:CDS:1</fullName>
    </submittedName>
</protein>
<accession>A0A9N9I7G0</accession>